<keyword evidence="2" id="KW-1185">Reference proteome</keyword>
<comment type="caution">
    <text evidence="1">The sequence shown here is derived from an EMBL/GenBank/DDBJ whole genome shotgun (WGS) entry which is preliminary data.</text>
</comment>
<dbReference type="EMBL" id="JAHUTI010083507">
    <property type="protein sequence ID" value="MED6259403.1"/>
    <property type="molecule type" value="Genomic_DNA"/>
</dbReference>
<gene>
    <name evidence="1" type="ORF">ATANTOWER_022224</name>
</gene>
<dbReference type="Proteomes" id="UP001345963">
    <property type="component" value="Unassembled WGS sequence"/>
</dbReference>
<name>A0ABU7C9H0_9TELE</name>
<sequence length="103" mass="11467">MWQILCARQITCGRYYVPPHRPLQSLSSSMGLCLSHSSLPQLCVPNIIAWVIHKDLRIFIATAMELIVNSYNMLHGLHGKISPYFDSPQLSQNGNRGGCSNGI</sequence>
<reference evidence="1 2" key="1">
    <citation type="submission" date="2021-07" db="EMBL/GenBank/DDBJ databases">
        <authorList>
            <person name="Palmer J.M."/>
        </authorList>
    </citation>
    <scope>NUCLEOTIDE SEQUENCE [LARGE SCALE GENOMIC DNA]</scope>
    <source>
        <strain evidence="1 2">AT_MEX2019</strain>
        <tissue evidence="1">Muscle</tissue>
    </source>
</reference>
<protein>
    <submittedName>
        <fullName evidence="1">Uncharacterized protein</fullName>
    </submittedName>
</protein>
<accession>A0ABU7C9H0</accession>
<evidence type="ECO:0000313" key="1">
    <source>
        <dbReference type="EMBL" id="MED6259403.1"/>
    </source>
</evidence>
<proteinExistence type="predicted"/>
<evidence type="ECO:0000313" key="2">
    <source>
        <dbReference type="Proteomes" id="UP001345963"/>
    </source>
</evidence>
<organism evidence="1 2">
    <name type="scientific">Ataeniobius toweri</name>
    <dbReference type="NCBI Taxonomy" id="208326"/>
    <lineage>
        <taxon>Eukaryota</taxon>
        <taxon>Metazoa</taxon>
        <taxon>Chordata</taxon>
        <taxon>Craniata</taxon>
        <taxon>Vertebrata</taxon>
        <taxon>Euteleostomi</taxon>
        <taxon>Actinopterygii</taxon>
        <taxon>Neopterygii</taxon>
        <taxon>Teleostei</taxon>
        <taxon>Neoteleostei</taxon>
        <taxon>Acanthomorphata</taxon>
        <taxon>Ovalentaria</taxon>
        <taxon>Atherinomorphae</taxon>
        <taxon>Cyprinodontiformes</taxon>
        <taxon>Goodeidae</taxon>
        <taxon>Ataeniobius</taxon>
    </lineage>
</organism>